<dbReference type="WBParaSite" id="maker-uti_cns_0011674-snap-gene-0.2-mRNA-1">
    <property type="protein sequence ID" value="maker-uti_cns_0011674-snap-gene-0.2-mRNA-1"/>
    <property type="gene ID" value="maker-uti_cns_0011674-snap-gene-0.2"/>
</dbReference>
<dbReference type="InterPro" id="IPR002110">
    <property type="entry name" value="Ankyrin_rpt"/>
</dbReference>
<protein>
    <submittedName>
        <fullName evidence="5">ANK_REP_REGION domain-containing protein</fullName>
    </submittedName>
</protein>
<feature type="region of interest" description="Disordered" evidence="2">
    <location>
        <begin position="169"/>
        <end position="205"/>
    </location>
</feature>
<feature type="repeat" description="ANK" evidence="1">
    <location>
        <begin position="510"/>
        <end position="542"/>
    </location>
</feature>
<evidence type="ECO:0000256" key="2">
    <source>
        <dbReference type="SAM" id="MobiDB-lite"/>
    </source>
</evidence>
<dbReference type="InterPro" id="IPR036770">
    <property type="entry name" value="Ankyrin_rpt-contain_sf"/>
</dbReference>
<keyword evidence="4" id="KW-1185">Reference proteome</keyword>
<proteinExistence type="predicted"/>
<dbReference type="PROSITE" id="PS50297">
    <property type="entry name" value="ANK_REP_REGION"/>
    <property type="match status" value="1"/>
</dbReference>
<dbReference type="Proteomes" id="UP000095280">
    <property type="component" value="Unplaced"/>
</dbReference>
<sequence>AAAADVAAVVAEKSAAVDSPGAGVAGAGGADSIAAAAVNQSDVSASADSIPDVDGSVASSTSPPASPMSSSSPQQSPYYYYYASPAQPTGARRPPPLPASRLCHLCPELSPAAASSRSSEMSRGVKDLRELICVSRLAGRGLSDNSADSGDSDDNEAYAASILRPDTVLSARHPPLPLPPSPPPPPAPPQAVASSAKARAAKKLPPVQPDSLAGLLARADADFIARLLGRANDQLADLSRWCLSDDHFVDLAHFWLTAFPEEAKQDLFRLEHGCLLDQLAFAFKSGRRAAAPVPQSELRRLLLAVFREFPDRLLSARGAHTFLDYLDTLTAGRSHADCRRLLTDVRLATDVRQHAEWLLALRSFAICSVWTAVANFYRALVDRGDFRPPATEVPGFGDRLEGRVVRCVQQGYVEVLHYFCLSGKLDPRTFRDGQSRNLIFLSVTCAQRSKENSAQLRTLSGCSRTRPWTSPRTLATARCTLAATAGNLQLAELLVQHGRANVNLANALCDSCTPLHLAVMYGHSQLVSYLLEHGADPSLPMAGQTALQLAEDAGDSDIHELLARATAAGTGADD</sequence>
<dbReference type="PANTHER" id="PTHR31980:SF1">
    <property type="entry name" value="PROTEIN FAM220A"/>
    <property type="match status" value="1"/>
</dbReference>
<dbReference type="Pfam" id="PF12796">
    <property type="entry name" value="Ank_2"/>
    <property type="match status" value="1"/>
</dbReference>
<dbReference type="AlphaFoldDB" id="A0A1I8IED7"/>
<evidence type="ECO:0000256" key="1">
    <source>
        <dbReference type="PROSITE-ProRule" id="PRU00023"/>
    </source>
</evidence>
<dbReference type="PROSITE" id="PS50088">
    <property type="entry name" value="ANK_REPEAT"/>
    <property type="match status" value="1"/>
</dbReference>
<accession>A0A1I8IED7</accession>
<dbReference type="InterPro" id="IPR029155">
    <property type="entry name" value="SIPAR"/>
</dbReference>
<evidence type="ECO:0000313" key="4">
    <source>
        <dbReference type="Proteomes" id="UP000095280"/>
    </source>
</evidence>
<feature type="region of interest" description="Disordered" evidence="2">
    <location>
        <begin position="44"/>
        <end position="103"/>
    </location>
</feature>
<name>A0A1I8IED7_9PLAT</name>
<feature type="compositionally biased region" description="Low complexity" evidence="2">
    <location>
        <begin position="58"/>
        <end position="92"/>
    </location>
</feature>
<dbReference type="SUPFAM" id="SSF48403">
    <property type="entry name" value="Ankyrin repeat"/>
    <property type="match status" value="1"/>
</dbReference>
<dbReference type="InterPro" id="IPR040355">
    <property type="entry name" value="FAM220A"/>
</dbReference>
<dbReference type="PANTHER" id="PTHR31980">
    <property type="entry name" value="PROTEIN FAM220A"/>
    <property type="match status" value="1"/>
</dbReference>
<dbReference type="Pfam" id="PF15487">
    <property type="entry name" value="FAM220"/>
    <property type="match status" value="1"/>
</dbReference>
<feature type="compositionally biased region" description="Pro residues" evidence="2">
    <location>
        <begin position="174"/>
        <end position="189"/>
    </location>
</feature>
<dbReference type="Gene3D" id="1.25.40.20">
    <property type="entry name" value="Ankyrin repeat-containing domain"/>
    <property type="match status" value="1"/>
</dbReference>
<organism evidence="4 5">
    <name type="scientific">Macrostomum lignano</name>
    <dbReference type="NCBI Taxonomy" id="282301"/>
    <lineage>
        <taxon>Eukaryota</taxon>
        <taxon>Metazoa</taxon>
        <taxon>Spiralia</taxon>
        <taxon>Lophotrochozoa</taxon>
        <taxon>Platyhelminthes</taxon>
        <taxon>Rhabditophora</taxon>
        <taxon>Macrostomorpha</taxon>
        <taxon>Macrostomida</taxon>
        <taxon>Macrostomidae</taxon>
        <taxon>Macrostomum</taxon>
    </lineage>
</organism>
<evidence type="ECO:0000313" key="5">
    <source>
        <dbReference type="WBParaSite" id="maker-uti_cns_0011674-snap-gene-0.2-mRNA-1"/>
    </source>
</evidence>
<reference evidence="5" key="1">
    <citation type="submission" date="2016-11" db="UniProtKB">
        <authorList>
            <consortium name="WormBaseParasite"/>
        </authorList>
    </citation>
    <scope>IDENTIFICATION</scope>
</reference>
<dbReference type="SMART" id="SM00248">
    <property type="entry name" value="ANK"/>
    <property type="match status" value="2"/>
</dbReference>
<keyword evidence="1" id="KW-0040">ANK repeat</keyword>
<evidence type="ECO:0000259" key="3">
    <source>
        <dbReference type="Pfam" id="PF15487"/>
    </source>
</evidence>
<feature type="domain" description="SIPAR" evidence="3">
    <location>
        <begin position="193"/>
        <end position="366"/>
    </location>
</feature>